<dbReference type="EMBL" id="BNJJ01000018">
    <property type="protein sequence ID" value="GHO87637.1"/>
    <property type="molecule type" value="Genomic_DNA"/>
</dbReference>
<dbReference type="PANTHER" id="PTHR35528">
    <property type="entry name" value="BLL1675 PROTEIN"/>
    <property type="match status" value="1"/>
</dbReference>
<protein>
    <recommendedName>
        <fullName evidence="4">DDE domain-containing protein</fullName>
    </recommendedName>
</protein>
<reference evidence="5 6" key="1">
    <citation type="journal article" date="2021" name="Int. J. Syst. Evol. Microbiol.">
        <title>Reticulibacter mediterranei gen. nov., sp. nov., within the new family Reticulibacteraceae fam. nov., and Ktedonospora formicarum gen. nov., sp. nov., Ktedonobacter robiniae sp. nov., Dictyobacter formicarum sp. nov. and Dictyobacter arantiisoli sp. nov., belonging to the class Ktedonobacteria.</title>
        <authorList>
            <person name="Yabe S."/>
            <person name="Zheng Y."/>
            <person name="Wang C.M."/>
            <person name="Sakai Y."/>
            <person name="Abe K."/>
            <person name="Yokota A."/>
            <person name="Donadio S."/>
            <person name="Cavaletti L."/>
            <person name="Monciardini P."/>
        </authorList>
    </citation>
    <scope>NUCLEOTIDE SEQUENCE [LARGE SCALE GENOMIC DNA]</scope>
    <source>
        <strain evidence="5 6">SOSP1-9</strain>
    </source>
</reference>
<keyword evidence="3" id="KW-0233">DNA recombination</keyword>
<evidence type="ECO:0000259" key="4">
    <source>
        <dbReference type="Pfam" id="PF13610"/>
    </source>
</evidence>
<feature type="domain" description="DDE" evidence="4">
    <location>
        <begin position="40"/>
        <end position="170"/>
    </location>
</feature>
<dbReference type="Proteomes" id="UP000635565">
    <property type="component" value="Unassembled WGS sequence"/>
</dbReference>
<sequence length="203" mass="23702">MYKGRPHWSPDSLELLPKLNKERYTTLILFLLISCNTTGKSWFVDETYVKVHGKWCYLYRAIDGDGNLVDSRLSDKRDMEAAKRFFKQAVVVVGHAPDQVTTDGHTSYPRAIRETMNGLVQHRTNKYLNNRLEQDHRAIKQRYYPMHGFGTFTSAARFCCAFDELRNYFRLRSTMGEPISLPEQRRVFLQRLTALKTLMQVTA</sequence>
<dbReference type="Pfam" id="PF13610">
    <property type="entry name" value="DDE_Tnp_IS240"/>
    <property type="match status" value="1"/>
</dbReference>
<accession>A0ABQ3VP71</accession>
<dbReference type="InterPro" id="IPR052183">
    <property type="entry name" value="IS_Transposase"/>
</dbReference>
<evidence type="ECO:0000256" key="2">
    <source>
        <dbReference type="ARBA" id="ARBA00023125"/>
    </source>
</evidence>
<organism evidence="5 6">
    <name type="scientific">Dictyobacter formicarum</name>
    <dbReference type="NCBI Taxonomy" id="2778368"/>
    <lineage>
        <taxon>Bacteria</taxon>
        <taxon>Bacillati</taxon>
        <taxon>Chloroflexota</taxon>
        <taxon>Ktedonobacteria</taxon>
        <taxon>Ktedonobacterales</taxon>
        <taxon>Dictyobacteraceae</taxon>
        <taxon>Dictyobacter</taxon>
    </lineage>
</organism>
<dbReference type="NCBIfam" id="NF033587">
    <property type="entry name" value="transpos_IS6"/>
    <property type="match status" value="1"/>
</dbReference>
<dbReference type="InterPro" id="IPR012337">
    <property type="entry name" value="RNaseH-like_sf"/>
</dbReference>
<dbReference type="PROSITE" id="PS51257">
    <property type="entry name" value="PROKAR_LIPOPROTEIN"/>
    <property type="match status" value="1"/>
</dbReference>
<evidence type="ECO:0000256" key="1">
    <source>
        <dbReference type="ARBA" id="ARBA00022578"/>
    </source>
</evidence>
<evidence type="ECO:0000313" key="5">
    <source>
        <dbReference type="EMBL" id="GHO87637.1"/>
    </source>
</evidence>
<evidence type="ECO:0000313" key="6">
    <source>
        <dbReference type="Proteomes" id="UP000635565"/>
    </source>
</evidence>
<gene>
    <name evidence="5" type="ORF">KSZ_56430</name>
</gene>
<comment type="caution">
    <text evidence="5">The sequence shown here is derived from an EMBL/GenBank/DDBJ whole genome shotgun (WGS) entry which is preliminary data.</text>
</comment>
<keyword evidence="1" id="KW-0815">Transposition</keyword>
<evidence type="ECO:0000256" key="3">
    <source>
        <dbReference type="ARBA" id="ARBA00023172"/>
    </source>
</evidence>
<keyword evidence="2" id="KW-0238">DNA-binding</keyword>
<proteinExistence type="predicted"/>
<keyword evidence="6" id="KW-1185">Reference proteome</keyword>
<dbReference type="InterPro" id="IPR047930">
    <property type="entry name" value="Transpos_IS6"/>
</dbReference>
<name>A0ABQ3VP71_9CHLR</name>
<dbReference type="PANTHER" id="PTHR35528:SF3">
    <property type="entry name" value="BLL1675 PROTEIN"/>
    <property type="match status" value="1"/>
</dbReference>
<dbReference type="SUPFAM" id="SSF53098">
    <property type="entry name" value="Ribonuclease H-like"/>
    <property type="match status" value="1"/>
</dbReference>
<dbReference type="InterPro" id="IPR032874">
    <property type="entry name" value="DDE_dom"/>
</dbReference>